<feature type="transmembrane region" description="Helical" evidence="6">
    <location>
        <begin position="493"/>
        <end position="512"/>
    </location>
</feature>
<dbReference type="InterPro" id="IPR036259">
    <property type="entry name" value="MFS_trans_sf"/>
</dbReference>
<keyword evidence="4 6" id="KW-1133">Transmembrane helix</keyword>
<feature type="transmembrane region" description="Helical" evidence="6">
    <location>
        <begin position="359"/>
        <end position="381"/>
    </location>
</feature>
<dbReference type="InterPro" id="IPR020846">
    <property type="entry name" value="MFS_dom"/>
</dbReference>
<dbReference type="CDD" id="cd17330">
    <property type="entry name" value="MFS_SLC46_TetA_like"/>
    <property type="match status" value="1"/>
</dbReference>
<protein>
    <submittedName>
        <fullName evidence="8">Related to MFS transporter</fullName>
    </submittedName>
</protein>
<feature type="transmembrane region" description="Helical" evidence="6">
    <location>
        <begin position="191"/>
        <end position="215"/>
    </location>
</feature>
<dbReference type="SUPFAM" id="SSF103473">
    <property type="entry name" value="MFS general substrate transporter"/>
    <property type="match status" value="1"/>
</dbReference>
<dbReference type="Pfam" id="PF07690">
    <property type="entry name" value="MFS_1"/>
    <property type="match status" value="1"/>
</dbReference>
<feature type="transmembrane region" description="Helical" evidence="6">
    <location>
        <begin position="419"/>
        <end position="446"/>
    </location>
</feature>
<feature type="transmembrane region" description="Helical" evidence="6">
    <location>
        <begin position="393"/>
        <end position="413"/>
    </location>
</feature>
<feature type="transmembrane region" description="Helical" evidence="6">
    <location>
        <begin position="458"/>
        <end position="481"/>
    </location>
</feature>
<gene>
    <name evidence="8" type="ORF">LECACI_7A001196</name>
</gene>
<dbReference type="PROSITE" id="PS50850">
    <property type="entry name" value="MFS"/>
    <property type="match status" value="1"/>
</dbReference>
<dbReference type="Proteomes" id="UP001296104">
    <property type="component" value="Unassembled WGS sequence"/>
</dbReference>
<evidence type="ECO:0000313" key="8">
    <source>
        <dbReference type="EMBL" id="CAK3822118.1"/>
    </source>
</evidence>
<accession>A0AAI8YSJ3</accession>
<feature type="domain" description="Major facilitator superfamily (MFS) profile" evidence="7">
    <location>
        <begin position="20"/>
        <end position="517"/>
    </location>
</feature>
<dbReference type="AlphaFoldDB" id="A0AAI8YSJ3"/>
<reference evidence="8" key="1">
    <citation type="submission" date="2023-11" db="EMBL/GenBank/DDBJ databases">
        <authorList>
            <person name="Alioto T."/>
            <person name="Alioto T."/>
            <person name="Gomez Garrido J."/>
        </authorList>
    </citation>
    <scope>NUCLEOTIDE SEQUENCE</scope>
</reference>
<dbReference type="Gene3D" id="1.20.1250.20">
    <property type="entry name" value="MFS general substrate transporter like domains"/>
    <property type="match status" value="1"/>
</dbReference>
<dbReference type="GO" id="GO:0016020">
    <property type="term" value="C:membrane"/>
    <property type="evidence" value="ECO:0007669"/>
    <property type="project" value="UniProtKB-SubCell"/>
</dbReference>
<feature type="transmembrane region" description="Helical" evidence="6">
    <location>
        <begin position="91"/>
        <end position="110"/>
    </location>
</feature>
<keyword evidence="3 6" id="KW-0812">Transmembrane</keyword>
<dbReference type="GO" id="GO:0022857">
    <property type="term" value="F:transmembrane transporter activity"/>
    <property type="evidence" value="ECO:0007669"/>
    <property type="project" value="InterPro"/>
</dbReference>
<comment type="caution">
    <text evidence="8">The sequence shown here is derived from an EMBL/GenBank/DDBJ whole genome shotgun (WGS) entry which is preliminary data.</text>
</comment>
<evidence type="ECO:0000256" key="6">
    <source>
        <dbReference type="SAM" id="Phobius"/>
    </source>
</evidence>
<proteinExistence type="predicted"/>
<evidence type="ECO:0000256" key="2">
    <source>
        <dbReference type="ARBA" id="ARBA00022448"/>
    </source>
</evidence>
<evidence type="ECO:0000256" key="1">
    <source>
        <dbReference type="ARBA" id="ARBA00004141"/>
    </source>
</evidence>
<sequence length="571" mass="61874">MALTSRRTPPRDPTKFPATQLFLLALVRAAEPIAILSILPYAWKFVLHFGIGDPSNAPFYAGVLISSFSLAESLSGMFWGGLSDKLGRKPVLIMGCCGTIISLLVVGFSVNFRMALFARFLGGALNGNQGVIQSMVGELVTNPQHEPKAYAIMPFVWSIGGIVGPSVGGFFAEPAENFPNLVPRGGLFDRFPYLLPNVVCAALMAISIFAAYFCLEETHPDMQPWSTPQDLEETNARTPLIPAQASTTTPAVNLEQESSYGTFNPVDEEAVVEEWDVQPDGTTRTPSIRSASDDKVFTKRVIMLTVALGIFTYHSMTYDHLFPIFCQDGRVPGGEILQVLAKSMATQHGSLAGGLGLSIQQVGIIMSVNGIIALVVQAIIFPLMASWLGVWKTLIFTAIGHPIVYFIVPYLALLPDSKLLYVGIYACLTVRNLFSILAYPVLLILIKEASPSPSCFGRINGLAASTGAAARTIASPIAGFVYGLGVKIEFTALAWWVSALVALAGTIQAFFINRVSQGPQHRVRTVAPCHFMPDEQRKHRPSVVRIKVHDDSGYSSAADADERTPFASRMR</sequence>
<organism evidence="8 9">
    <name type="scientific">Lecanosticta acicola</name>
    <dbReference type="NCBI Taxonomy" id="111012"/>
    <lineage>
        <taxon>Eukaryota</taxon>
        <taxon>Fungi</taxon>
        <taxon>Dikarya</taxon>
        <taxon>Ascomycota</taxon>
        <taxon>Pezizomycotina</taxon>
        <taxon>Dothideomycetes</taxon>
        <taxon>Dothideomycetidae</taxon>
        <taxon>Mycosphaerellales</taxon>
        <taxon>Mycosphaerellaceae</taxon>
        <taxon>Lecanosticta</taxon>
    </lineage>
</organism>
<evidence type="ECO:0000313" key="9">
    <source>
        <dbReference type="Proteomes" id="UP001296104"/>
    </source>
</evidence>
<evidence type="ECO:0000259" key="7">
    <source>
        <dbReference type="PROSITE" id="PS50850"/>
    </source>
</evidence>
<comment type="subcellular location">
    <subcellularLocation>
        <location evidence="1">Membrane</location>
        <topology evidence="1">Multi-pass membrane protein</topology>
    </subcellularLocation>
</comment>
<evidence type="ECO:0000256" key="5">
    <source>
        <dbReference type="ARBA" id="ARBA00023136"/>
    </source>
</evidence>
<keyword evidence="9" id="KW-1185">Reference proteome</keyword>
<keyword evidence="2" id="KW-0813">Transport</keyword>
<dbReference type="PANTHER" id="PTHR23504">
    <property type="entry name" value="MAJOR FACILITATOR SUPERFAMILY DOMAIN-CONTAINING PROTEIN 10"/>
    <property type="match status" value="1"/>
</dbReference>
<dbReference type="InterPro" id="IPR011701">
    <property type="entry name" value="MFS"/>
</dbReference>
<dbReference type="PANTHER" id="PTHR23504:SF2">
    <property type="entry name" value="TRANSPORTER, PUTATIVE (AFU_ORTHOLOGUE AFUA_8G04150)-RELATED"/>
    <property type="match status" value="1"/>
</dbReference>
<feature type="transmembrane region" description="Helical" evidence="6">
    <location>
        <begin position="297"/>
        <end position="316"/>
    </location>
</feature>
<keyword evidence="5 6" id="KW-0472">Membrane</keyword>
<evidence type="ECO:0000256" key="4">
    <source>
        <dbReference type="ARBA" id="ARBA00022989"/>
    </source>
</evidence>
<dbReference type="EMBL" id="CAVMBE010000004">
    <property type="protein sequence ID" value="CAK3822118.1"/>
    <property type="molecule type" value="Genomic_DNA"/>
</dbReference>
<feature type="transmembrane region" description="Helical" evidence="6">
    <location>
        <begin position="21"/>
        <end position="39"/>
    </location>
</feature>
<evidence type="ECO:0000256" key="3">
    <source>
        <dbReference type="ARBA" id="ARBA00022692"/>
    </source>
</evidence>
<feature type="transmembrane region" description="Helical" evidence="6">
    <location>
        <begin position="149"/>
        <end position="171"/>
    </location>
</feature>
<name>A0AAI8YSJ3_9PEZI</name>